<sequence>METNATKRTDIFQIDPRNIVVMENFNARRDFDLEELKEQIKAKGVLNPITVIPFKDGSGVECYKLVDGERRYRATMLAIEEGANIPYVKAMKLPKDTSPEDLLIEQMMRNEGKRFSEYECGIMFKRFKEEFGYNQGEIAEKFKKSPAFISKCLSLLDLPIEIQERIINKQISAKAAKDIVASYETEEEQVKATKNAVEIAEKQGKKTVTNKEINAVQKDAKEAKEIANSLRKIWAYMDGGDMINLTELAKLLDKTESLRMAMKQYKKIEK</sequence>
<dbReference type="PANTHER" id="PTHR33375">
    <property type="entry name" value="CHROMOSOME-PARTITIONING PROTEIN PARB-RELATED"/>
    <property type="match status" value="1"/>
</dbReference>
<dbReference type="RefSeq" id="WP_130058652.1">
    <property type="nucleotide sequence ID" value="NZ_JADNPJ010000002.1"/>
</dbReference>
<dbReference type="Pfam" id="PF17762">
    <property type="entry name" value="HTH_ParB"/>
    <property type="match status" value="1"/>
</dbReference>
<dbReference type="Proteomes" id="UP000422221">
    <property type="component" value="Unassembled WGS sequence"/>
</dbReference>
<dbReference type="PANTHER" id="PTHR33375:SF1">
    <property type="entry name" value="CHROMOSOME-PARTITIONING PROTEIN PARB-RELATED"/>
    <property type="match status" value="1"/>
</dbReference>
<dbReference type="Gene3D" id="3.90.1530.30">
    <property type="match status" value="1"/>
</dbReference>
<dbReference type="NCBIfam" id="TIGR00180">
    <property type="entry name" value="parB_part"/>
    <property type="match status" value="1"/>
</dbReference>
<feature type="domain" description="ParB-like N-terminal" evidence="4">
    <location>
        <begin position="12"/>
        <end position="111"/>
    </location>
</feature>
<proteinExistence type="inferred from homology"/>
<accession>A0A7J4XNA1</accession>
<comment type="similarity">
    <text evidence="1">Belongs to the ParB family.</text>
</comment>
<name>A0A7J4XNA1_9BACE</name>
<dbReference type="GO" id="GO:0003677">
    <property type="term" value="F:DNA binding"/>
    <property type="evidence" value="ECO:0007669"/>
    <property type="project" value="InterPro"/>
</dbReference>
<dbReference type="InterPro" id="IPR041468">
    <property type="entry name" value="HTH_ParB/Spo0J"/>
</dbReference>
<dbReference type="SUPFAM" id="SSF110849">
    <property type="entry name" value="ParB/Sulfiredoxin"/>
    <property type="match status" value="1"/>
</dbReference>
<organism evidence="5 6">
    <name type="scientific">Bacteroides salyersiae</name>
    <dbReference type="NCBI Taxonomy" id="291644"/>
    <lineage>
        <taxon>Bacteria</taxon>
        <taxon>Pseudomonadati</taxon>
        <taxon>Bacteroidota</taxon>
        <taxon>Bacteroidia</taxon>
        <taxon>Bacteroidales</taxon>
        <taxon>Bacteroidaceae</taxon>
        <taxon>Bacteroides</taxon>
    </lineage>
</organism>
<dbReference type="Pfam" id="PF02195">
    <property type="entry name" value="ParB_N"/>
    <property type="match status" value="1"/>
</dbReference>
<dbReference type="InterPro" id="IPR004437">
    <property type="entry name" value="ParB/RepB/Spo0J"/>
</dbReference>
<dbReference type="SUPFAM" id="SSF109709">
    <property type="entry name" value="KorB DNA-binding domain-like"/>
    <property type="match status" value="1"/>
</dbReference>
<evidence type="ECO:0000259" key="4">
    <source>
        <dbReference type="SMART" id="SM00470"/>
    </source>
</evidence>
<dbReference type="InterPro" id="IPR003115">
    <property type="entry name" value="ParB_N"/>
</dbReference>
<comment type="caution">
    <text evidence="5">The sequence shown here is derived from an EMBL/GenBank/DDBJ whole genome shotgun (WGS) entry which is preliminary data.</text>
</comment>
<dbReference type="SMART" id="SM00470">
    <property type="entry name" value="ParB"/>
    <property type="match status" value="1"/>
</dbReference>
<evidence type="ECO:0000256" key="1">
    <source>
        <dbReference type="ARBA" id="ARBA00006295"/>
    </source>
</evidence>
<evidence type="ECO:0000256" key="2">
    <source>
        <dbReference type="ARBA" id="ARBA00022829"/>
    </source>
</evidence>
<dbReference type="InterPro" id="IPR050336">
    <property type="entry name" value="Chromosome_partition/occlusion"/>
</dbReference>
<dbReference type="Gene3D" id="1.10.10.2830">
    <property type="match status" value="1"/>
</dbReference>
<dbReference type="AlphaFoldDB" id="A0A7J4XNA1"/>
<dbReference type="EMBL" id="VWMK01000002">
    <property type="protein sequence ID" value="KAA3769466.1"/>
    <property type="molecule type" value="Genomic_DNA"/>
</dbReference>
<reference evidence="5 6" key="1">
    <citation type="journal article" date="2019" name="Nat. Med.">
        <title>A library of human gut bacterial isolates paired with longitudinal multiomics data enables mechanistic microbiome research.</title>
        <authorList>
            <person name="Poyet M."/>
            <person name="Groussin M."/>
            <person name="Gibbons S.M."/>
            <person name="Avila-Pacheco J."/>
            <person name="Jiang X."/>
            <person name="Kearney S.M."/>
            <person name="Perrotta A.R."/>
            <person name="Berdy B."/>
            <person name="Zhao S."/>
            <person name="Lieberman T.D."/>
            <person name="Swanson P.K."/>
            <person name="Smith M."/>
            <person name="Roesemann S."/>
            <person name="Alexander J.E."/>
            <person name="Rich S.A."/>
            <person name="Livny J."/>
            <person name="Vlamakis H."/>
            <person name="Clish C."/>
            <person name="Bullock K."/>
            <person name="Deik A."/>
            <person name="Scott J."/>
            <person name="Pierce K.A."/>
            <person name="Xavier R.J."/>
            <person name="Alm E.J."/>
        </authorList>
    </citation>
    <scope>NUCLEOTIDE SEQUENCE [LARGE SCALE GENOMIC DNA]</scope>
    <source>
        <strain evidence="5 6">BIOML-A10</strain>
    </source>
</reference>
<dbReference type="InterPro" id="IPR036086">
    <property type="entry name" value="ParB/Sulfiredoxin_sf"/>
</dbReference>
<feature type="coiled-coil region" evidence="3">
    <location>
        <begin position="183"/>
        <end position="233"/>
    </location>
</feature>
<evidence type="ECO:0000313" key="5">
    <source>
        <dbReference type="EMBL" id="KAA3769466.1"/>
    </source>
</evidence>
<keyword evidence="3" id="KW-0175">Coiled coil</keyword>
<evidence type="ECO:0000256" key="3">
    <source>
        <dbReference type="SAM" id="Coils"/>
    </source>
</evidence>
<keyword evidence="2" id="KW-0159">Chromosome partition</keyword>
<protein>
    <submittedName>
        <fullName evidence="5">ParB/RepB/Spo0J family partition protein</fullName>
    </submittedName>
</protein>
<dbReference type="GO" id="GO:0007059">
    <property type="term" value="P:chromosome segregation"/>
    <property type="evidence" value="ECO:0007669"/>
    <property type="project" value="UniProtKB-KW"/>
</dbReference>
<gene>
    <name evidence="5" type="ORF">F3F73_03335</name>
</gene>
<evidence type="ECO:0000313" key="6">
    <source>
        <dbReference type="Proteomes" id="UP000422221"/>
    </source>
</evidence>
<dbReference type="GO" id="GO:0005694">
    <property type="term" value="C:chromosome"/>
    <property type="evidence" value="ECO:0007669"/>
    <property type="project" value="TreeGrafter"/>
</dbReference>